<reference evidence="1" key="1">
    <citation type="submission" date="2020-09" db="EMBL/GenBank/DDBJ databases">
        <title>Genome-Enabled Discovery of Anthraquinone Biosynthesis in Senna tora.</title>
        <authorList>
            <person name="Kang S.-H."/>
            <person name="Pandey R.P."/>
            <person name="Lee C.-M."/>
            <person name="Sim J.-S."/>
            <person name="Jeong J.-T."/>
            <person name="Choi B.-S."/>
            <person name="Jung M."/>
            <person name="Ginzburg D."/>
            <person name="Zhao K."/>
            <person name="Won S.Y."/>
            <person name="Oh T.-J."/>
            <person name="Yu Y."/>
            <person name="Kim N.-H."/>
            <person name="Lee O.R."/>
            <person name="Lee T.-H."/>
            <person name="Bashyal P."/>
            <person name="Kim T.-S."/>
            <person name="Lee W.-H."/>
            <person name="Kawkins C."/>
            <person name="Kim C.-K."/>
            <person name="Kim J.S."/>
            <person name="Ahn B.O."/>
            <person name="Rhee S.Y."/>
            <person name="Sohng J.K."/>
        </authorList>
    </citation>
    <scope>NUCLEOTIDE SEQUENCE</scope>
    <source>
        <tissue evidence="1">Leaf</tissue>
    </source>
</reference>
<dbReference type="OrthoDB" id="10549308at2759"/>
<accession>A0A834X6T0</accession>
<keyword evidence="2" id="KW-1185">Reference proteome</keyword>
<protein>
    <submittedName>
        <fullName evidence="1">Uncharacterized protein</fullName>
    </submittedName>
</protein>
<dbReference type="Proteomes" id="UP000634136">
    <property type="component" value="Unassembled WGS sequence"/>
</dbReference>
<name>A0A834X6T0_9FABA</name>
<dbReference type="AlphaFoldDB" id="A0A834X6T0"/>
<comment type="caution">
    <text evidence="1">The sequence shown here is derived from an EMBL/GenBank/DDBJ whole genome shotgun (WGS) entry which is preliminary data.</text>
</comment>
<proteinExistence type="predicted"/>
<organism evidence="1 2">
    <name type="scientific">Senna tora</name>
    <dbReference type="NCBI Taxonomy" id="362788"/>
    <lineage>
        <taxon>Eukaryota</taxon>
        <taxon>Viridiplantae</taxon>
        <taxon>Streptophyta</taxon>
        <taxon>Embryophyta</taxon>
        <taxon>Tracheophyta</taxon>
        <taxon>Spermatophyta</taxon>
        <taxon>Magnoliopsida</taxon>
        <taxon>eudicotyledons</taxon>
        <taxon>Gunneridae</taxon>
        <taxon>Pentapetalae</taxon>
        <taxon>rosids</taxon>
        <taxon>fabids</taxon>
        <taxon>Fabales</taxon>
        <taxon>Fabaceae</taxon>
        <taxon>Caesalpinioideae</taxon>
        <taxon>Cassia clade</taxon>
        <taxon>Senna</taxon>
    </lineage>
</organism>
<evidence type="ECO:0000313" key="1">
    <source>
        <dbReference type="EMBL" id="KAF7839843.1"/>
    </source>
</evidence>
<sequence>MSFKERSFPWADDPCPRGLPDVADKVRQSYVRASPIRLSKSDPKRCGIGSSAKLRKSPTGLLLQNELYLEEADDDNF</sequence>
<dbReference type="EMBL" id="JAAIUW010000003">
    <property type="protein sequence ID" value="KAF7839843.1"/>
    <property type="molecule type" value="Genomic_DNA"/>
</dbReference>
<evidence type="ECO:0000313" key="2">
    <source>
        <dbReference type="Proteomes" id="UP000634136"/>
    </source>
</evidence>
<gene>
    <name evidence="1" type="ORF">G2W53_008325</name>
</gene>